<keyword evidence="4" id="KW-1185">Reference proteome</keyword>
<dbReference type="KEGG" id="pzu:PHZ_c1312"/>
<dbReference type="Gene3D" id="3.30.70.100">
    <property type="match status" value="1"/>
</dbReference>
<dbReference type="HOGENOM" id="CLU_097061_1_0_5"/>
<feature type="chain" id="PRO_5002825178" description="NIPSNAP domain-containing protein" evidence="1">
    <location>
        <begin position="24"/>
        <end position="139"/>
    </location>
</feature>
<evidence type="ECO:0000313" key="3">
    <source>
        <dbReference type="EMBL" id="ACG77726.1"/>
    </source>
</evidence>
<reference evidence="3 4" key="1">
    <citation type="journal article" date="2008" name="BMC Genomics">
        <title>Complete genome of Phenylobacterium zucineum - a novel facultative intracellular bacterium isolated from human erythroleukemia cell line K562.</title>
        <authorList>
            <person name="Luo Y."/>
            <person name="Xu X."/>
            <person name="Ding Z."/>
            <person name="Liu Z."/>
            <person name="Zhang B."/>
            <person name="Yan Z."/>
            <person name="Sun J."/>
            <person name="Hu S."/>
            <person name="Hu X."/>
        </authorList>
    </citation>
    <scope>NUCLEOTIDE SEQUENCE [LARGE SCALE GENOMIC DNA]</scope>
    <source>
        <strain evidence="3 4">HLK1</strain>
    </source>
</reference>
<accession>B4R956</accession>
<feature type="domain" description="NIPSNAP" evidence="2">
    <location>
        <begin position="30"/>
        <end position="131"/>
    </location>
</feature>
<evidence type="ECO:0000259" key="2">
    <source>
        <dbReference type="Pfam" id="PF07978"/>
    </source>
</evidence>
<name>B4R956_PHEZH</name>
<dbReference type="eggNOG" id="COG5507">
    <property type="taxonomic scope" value="Bacteria"/>
</dbReference>
<dbReference type="Proteomes" id="UP000001868">
    <property type="component" value="Chromosome"/>
</dbReference>
<protein>
    <recommendedName>
        <fullName evidence="2">NIPSNAP domain-containing protein</fullName>
    </recommendedName>
</protein>
<dbReference type="STRING" id="450851.PHZ_c1312"/>
<dbReference type="InterPro" id="IPR012577">
    <property type="entry name" value="NIPSNAP"/>
</dbReference>
<gene>
    <name evidence="3" type="ordered locus">PHZ_c1312</name>
</gene>
<dbReference type="SUPFAM" id="SSF54909">
    <property type="entry name" value="Dimeric alpha+beta barrel"/>
    <property type="match status" value="1"/>
</dbReference>
<feature type="signal peptide" evidence="1">
    <location>
        <begin position="1"/>
        <end position="23"/>
    </location>
</feature>
<dbReference type="Pfam" id="PF07978">
    <property type="entry name" value="NIPSNAP"/>
    <property type="match status" value="1"/>
</dbReference>
<dbReference type="RefSeq" id="WP_012521870.1">
    <property type="nucleotide sequence ID" value="NC_011144.1"/>
</dbReference>
<organism evidence="3 4">
    <name type="scientific">Phenylobacterium zucineum (strain HLK1)</name>
    <dbReference type="NCBI Taxonomy" id="450851"/>
    <lineage>
        <taxon>Bacteria</taxon>
        <taxon>Pseudomonadati</taxon>
        <taxon>Pseudomonadota</taxon>
        <taxon>Alphaproteobacteria</taxon>
        <taxon>Caulobacterales</taxon>
        <taxon>Caulobacteraceae</taxon>
        <taxon>Phenylobacterium</taxon>
    </lineage>
</organism>
<dbReference type="InterPro" id="IPR011008">
    <property type="entry name" value="Dimeric_a/b-barrel"/>
</dbReference>
<evidence type="ECO:0000313" key="4">
    <source>
        <dbReference type="Proteomes" id="UP000001868"/>
    </source>
</evidence>
<dbReference type="AlphaFoldDB" id="B4R956"/>
<sequence length="139" mass="15730">MARLLAAIATTAALVLHASAAAAAERPIHQLRIYEIFEGNKAAFHARFRDHAQRIMARHGFRILSMWETTAEDRTEFVYLLEWPDEATMKAAWTRFMADPEWAEIKRVTGARHGPLVGGIEDRTLRLTDYAHPPGAARH</sequence>
<dbReference type="OrthoDB" id="9812037at2"/>
<keyword evidence="1" id="KW-0732">Signal</keyword>
<proteinExistence type="predicted"/>
<evidence type="ECO:0000256" key="1">
    <source>
        <dbReference type="SAM" id="SignalP"/>
    </source>
</evidence>
<dbReference type="EMBL" id="CP000747">
    <property type="protein sequence ID" value="ACG77726.1"/>
    <property type="molecule type" value="Genomic_DNA"/>
</dbReference>